<dbReference type="AlphaFoldDB" id="K1SQK6"/>
<sequence>METIEASNWKKGWTDGEAMIGLPQNVTGRVYTGSNAFLCQLHTMKKNYKVPVYFTHKQIRDLGAHPKKGEKSIPIFKWGLSIYNRENGKKATLKEYDSLPKEERDEKYKVIPYLKIFKEWNIDQTNLEEVNKEKYDVLLTKFETKEIKDDKGMYCNAAIDQMLASQSWVCPV</sequence>
<proteinExistence type="predicted"/>
<dbReference type="GO" id="GO:0003697">
    <property type="term" value="F:single-stranded DNA binding"/>
    <property type="evidence" value="ECO:0007669"/>
    <property type="project" value="InterPro"/>
</dbReference>
<feature type="domain" description="N-terminal" evidence="1">
    <location>
        <begin position="2"/>
        <end position="118"/>
    </location>
</feature>
<accession>K1SQK6</accession>
<reference evidence="2" key="1">
    <citation type="journal article" date="2013" name="Environ. Microbiol.">
        <title>Microbiota from the distal guts of lean and obese adolescents exhibit partial functional redundancy besides clear differences in community structure.</title>
        <authorList>
            <person name="Ferrer M."/>
            <person name="Ruiz A."/>
            <person name="Lanza F."/>
            <person name="Haange S.B."/>
            <person name="Oberbach A."/>
            <person name="Till H."/>
            <person name="Bargiela R."/>
            <person name="Campoy C."/>
            <person name="Segura M.T."/>
            <person name="Richter M."/>
            <person name="von Bergen M."/>
            <person name="Seifert J."/>
            <person name="Suarez A."/>
        </authorList>
    </citation>
    <scope>NUCLEOTIDE SEQUENCE</scope>
</reference>
<dbReference type="InterPro" id="IPR013610">
    <property type="entry name" value="ArdC_N"/>
</dbReference>
<organism evidence="2">
    <name type="scientific">human gut metagenome</name>
    <dbReference type="NCBI Taxonomy" id="408170"/>
    <lineage>
        <taxon>unclassified sequences</taxon>
        <taxon>metagenomes</taxon>
        <taxon>organismal metagenomes</taxon>
    </lineage>
</organism>
<dbReference type="EMBL" id="AJWZ01007169">
    <property type="protein sequence ID" value="EKC57664.1"/>
    <property type="molecule type" value="Genomic_DNA"/>
</dbReference>
<gene>
    <name evidence="2" type="ORF">OBE_10407</name>
</gene>
<protein>
    <submittedName>
        <fullName evidence="2">DNA primase TraC</fullName>
    </submittedName>
</protein>
<name>K1SQK6_9ZZZZ</name>
<evidence type="ECO:0000259" key="1">
    <source>
        <dbReference type="Pfam" id="PF08401"/>
    </source>
</evidence>
<feature type="non-terminal residue" evidence="2">
    <location>
        <position position="172"/>
    </location>
</feature>
<dbReference type="Pfam" id="PF08401">
    <property type="entry name" value="ArdcN"/>
    <property type="match status" value="1"/>
</dbReference>
<comment type="caution">
    <text evidence="2">The sequence shown here is derived from an EMBL/GenBank/DDBJ whole genome shotgun (WGS) entry which is preliminary data.</text>
</comment>
<evidence type="ECO:0000313" key="2">
    <source>
        <dbReference type="EMBL" id="EKC57664.1"/>
    </source>
</evidence>